<feature type="compositionally biased region" description="Low complexity" evidence="6">
    <location>
        <begin position="408"/>
        <end position="420"/>
    </location>
</feature>
<evidence type="ECO:0000256" key="3">
    <source>
        <dbReference type="ARBA" id="ARBA00022771"/>
    </source>
</evidence>
<dbReference type="PROSITE" id="PS00028">
    <property type="entry name" value="ZINC_FINGER_C2H2_1"/>
    <property type="match status" value="6"/>
</dbReference>
<dbReference type="FunFam" id="3.30.160.60:FF:000100">
    <property type="entry name" value="Zinc finger 45-like"/>
    <property type="match status" value="1"/>
</dbReference>
<keyword evidence="4" id="KW-0862">Zinc</keyword>
<dbReference type="PROSITE" id="PS50157">
    <property type="entry name" value="ZINC_FINGER_C2H2_2"/>
    <property type="match status" value="7"/>
</dbReference>
<feature type="domain" description="C2H2-type" evidence="7">
    <location>
        <begin position="323"/>
        <end position="350"/>
    </location>
</feature>
<dbReference type="EMBL" id="JABSTU010000010">
    <property type="protein sequence ID" value="KAH8019448.1"/>
    <property type="molecule type" value="Genomic_DNA"/>
</dbReference>
<dbReference type="FunFam" id="3.30.160.60:FF:001892">
    <property type="entry name" value="Zinc finger protein 786"/>
    <property type="match status" value="1"/>
</dbReference>
<comment type="caution">
    <text evidence="8">The sequence shown here is derived from an EMBL/GenBank/DDBJ whole genome shotgun (WGS) entry which is preliminary data.</text>
</comment>
<dbReference type="AlphaFoldDB" id="A0A9J6DBL9"/>
<dbReference type="FunFam" id="3.30.160.60:FF:002343">
    <property type="entry name" value="Zinc finger protein 33A"/>
    <property type="match status" value="1"/>
</dbReference>
<feature type="domain" description="C2H2-type" evidence="7">
    <location>
        <begin position="295"/>
        <end position="322"/>
    </location>
</feature>
<dbReference type="GO" id="GO:0008270">
    <property type="term" value="F:zinc ion binding"/>
    <property type="evidence" value="ECO:0007669"/>
    <property type="project" value="UniProtKB-KW"/>
</dbReference>
<evidence type="ECO:0000256" key="5">
    <source>
        <dbReference type="PROSITE-ProRule" id="PRU00042"/>
    </source>
</evidence>
<dbReference type="PANTHER" id="PTHR23235">
    <property type="entry name" value="KRUEPPEL-LIKE TRANSCRIPTION FACTOR"/>
    <property type="match status" value="1"/>
</dbReference>
<dbReference type="InterPro" id="IPR013087">
    <property type="entry name" value="Znf_C2H2_type"/>
</dbReference>
<feature type="domain" description="C2H2-type" evidence="7">
    <location>
        <begin position="267"/>
        <end position="294"/>
    </location>
</feature>
<evidence type="ECO:0000313" key="8">
    <source>
        <dbReference type="EMBL" id="KAH8019448.1"/>
    </source>
</evidence>
<keyword evidence="2" id="KW-0677">Repeat</keyword>
<dbReference type="SUPFAM" id="SSF57667">
    <property type="entry name" value="beta-beta-alpha zinc fingers"/>
    <property type="match status" value="4"/>
</dbReference>
<dbReference type="PANTHER" id="PTHR23235:SF120">
    <property type="entry name" value="KRUPPEL-LIKE FACTOR 15"/>
    <property type="match status" value="1"/>
</dbReference>
<proteinExistence type="predicted"/>
<feature type="region of interest" description="Disordered" evidence="6">
    <location>
        <begin position="1"/>
        <end position="83"/>
    </location>
</feature>
<organism evidence="8 9">
    <name type="scientific">Rhipicephalus microplus</name>
    <name type="common">Cattle tick</name>
    <name type="synonym">Boophilus microplus</name>
    <dbReference type="NCBI Taxonomy" id="6941"/>
    <lineage>
        <taxon>Eukaryota</taxon>
        <taxon>Metazoa</taxon>
        <taxon>Ecdysozoa</taxon>
        <taxon>Arthropoda</taxon>
        <taxon>Chelicerata</taxon>
        <taxon>Arachnida</taxon>
        <taxon>Acari</taxon>
        <taxon>Parasitiformes</taxon>
        <taxon>Ixodida</taxon>
        <taxon>Ixodoidea</taxon>
        <taxon>Ixodidae</taxon>
        <taxon>Rhipicephalinae</taxon>
        <taxon>Rhipicephalus</taxon>
        <taxon>Boophilus</taxon>
    </lineage>
</organism>
<feature type="region of interest" description="Disordered" evidence="6">
    <location>
        <begin position="435"/>
        <end position="471"/>
    </location>
</feature>
<dbReference type="GO" id="GO:0000978">
    <property type="term" value="F:RNA polymerase II cis-regulatory region sequence-specific DNA binding"/>
    <property type="evidence" value="ECO:0007669"/>
    <property type="project" value="TreeGrafter"/>
</dbReference>
<protein>
    <recommendedName>
        <fullName evidence="7">C2H2-type domain-containing protein</fullName>
    </recommendedName>
</protein>
<feature type="compositionally biased region" description="Basic and acidic residues" evidence="6">
    <location>
        <begin position="55"/>
        <end position="83"/>
    </location>
</feature>
<evidence type="ECO:0000256" key="1">
    <source>
        <dbReference type="ARBA" id="ARBA00022723"/>
    </source>
</evidence>
<dbReference type="VEuPathDB" id="VectorBase:LOC119177077"/>
<dbReference type="InterPro" id="IPR036236">
    <property type="entry name" value="Znf_C2H2_sf"/>
</dbReference>
<gene>
    <name evidence="8" type="ORF">HPB51_019470</name>
</gene>
<dbReference type="GO" id="GO:0003682">
    <property type="term" value="F:chromatin binding"/>
    <property type="evidence" value="ECO:0007669"/>
    <property type="project" value="UniProtKB-ARBA"/>
</dbReference>
<feature type="domain" description="C2H2-type" evidence="7">
    <location>
        <begin position="379"/>
        <end position="410"/>
    </location>
</feature>
<reference evidence="8" key="1">
    <citation type="journal article" date="2020" name="Cell">
        <title>Large-Scale Comparative Analyses of Tick Genomes Elucidate Their Genetic Diversity and Vector Capacities.</title>
        <authorList>
            <consortium name="Tick Genome and Microbiome Consortium (TIGMIC)"/>
            <person name="Jia N."/>
            <person name="Wang J."/>
            <person name="Shi W."/>
            <person name="Du L."/>
            <person name="Sun Y."/>
            <person name="Zhan W."/>
            <person name="Jiang J.F."/>
            <person name="Wang Q."/>
            <person name="Zhang B."/>
            <person name="Ji P."/>
            <person name="Bell-Sakyi L."/>
            <person name="Cui X.M."/>
            <person name="Yuan T.T."/>
            <person name="Jiang B.G."/>
            <person name="Yang W.F."/>
            <person name="Lam T.T."/>
            <person name="Chang Q.C."/>
            <person name="Ding S.J."/>
            <person name="Wang X.J."/>
            <person name="Zhu J.G."/>
            <person name="Ruan X.D."/>
            <person name="Zhao L."/>
            <person name="Wei J.T."/>
            <person name="Ye R.Z."/>
            <person name="Que T.C."/>
            <person name="Du C.H."/>
            <person name="Zhou Y.H."/>
            <person name="Cheng J.X."/>
            <person name="Dai P.F."/>
            <person name="Guo W.B."/>
            <person name="Han X.H."/>
            <person name="Huang E.J."/>
            <person name="Li L.F."/>
            <person name="Wei W."/>
            <person name="Gao Y.C."/>
            <person name="Liu J.Z."/>
            <person name="Shao H.Z."/>
            <person name="Wang X."/>
            <person name="Wang C.C."/>
            <person name="Yang T.C."/>
            <person name="Huo Q.B."/>
            <person name="Li W."/>
            <person name="Chen H.Y."/>
            <person name="Chen S.E."/>
            <person name="Zhou L.G."/>
            <person name="Ni X.B."/>
            <person name="Tian J.H."/>
            <person name="Sheng Y."/>
            <person name="Liu T."/>
            <person name="Pan Y.S."/>
            <person name="Xia L.Y."/>
            <person name="Li J."/>
            <person name="Zhao F."/>
            <person name="Cao W.C."/>
        </authorList>
    </citation>
    <scope>NUCLEOTIDE SEQUENCE</scope>
    <source>
        <strain evidence="8">Rmic-2018</strain>
    </source>
</reference>
<evidence type="ECO:0000256" key="6">
    <source>
        <dbReference type="SAM" id="MobiDB-lite"/>
    </source>
</evidence>
<feature type="domain" description="C2H2-type" evidence="7">
    <location>
        <begin position="207"/>
        <end position="234"/>
    </location>
</feature>
<accession>A0A9J6DBL9</accession>
<dbReference type="FunFam" id="3.30.160.60:FF:003126">
    <property type="entry name" value="Zinc finger imprinted 2"/>
    <property type="match status" value="1"/>
</dbReference>
<evidence type="ECO:0000256" key="2">
    <source>
        <dbReference type="ARBA" id="ARBA00022737"/>
    </source>
</evidence>
<feature type="domain" description="C2H2-type" evidence="7">
    <location>
        <begin position="239"/>
        <end position="266"/>
    </location>
</feature>
<feature type="region of interest" description="Disordered" evidence="6">
    <location>
        <begin position="399"/>
        <end position="420"/>
    </location>
</feature>
<evidence type="ECO:0000313" key="9">
    <source>
        <dbReference type="Proteomes" id="UP000821866"/>
    </source>
</evidence>
<reference evidence="8" key="2">
    <citation type="submission" date="2021-09" db="EMBL/GenBank/DDBJ databases">
        <authorList>
            <person name="Jia N."/>
            <person name="Wang J."/>
            <person name="Shi W."/>
            <person name="Du L."/>
            <person name="Sun Y."/>
            <person name="Zhan W."/>
            <person name="Jiang J."/>
            <person name="Wang Q."/>
            <person name="Zhang B."/>
            <person name="Ji P."/>
            <person name="Sakyi L.B."/>
            <person name="Cui X."/>
            <person name="Yuan T."/>
            <person name="Jiang B."/>
            <person name="Yang W."/>
            <person name="Lam T.T.-Y."/>
            <person name="Chang Q."/>
            <person name="Ding S."/>
            <person name="Wang X."/>
            <person name="Zhu J."/>
            <person name="Ruan X."/>
            <person name="Zhao L."/>
            <person name="Wei J."/>
            <person name="Que T."/>
            <person name="Du C."/>
            <person name="Cheng J."/>
            <person name="Dai P."/>
            <person name="Han X."/>
            <person name="Huang E."/>
            <person name="Gao Y."/>
            <person name="Liu J."/>
            <person name="Shao H."/>
            <person name="Ye R."/>
            <person name="Li L."/>
            <person name="Wei W."/>
            <person name="Wang X."/>
            <person name="Wang C."/>
            <person name="Huo Q."/>
            <person name="Li W."/>
            <person name="Guo W."/>
            <person name="Chen H."/>
            <person name="Chen S."/>
            <person name="Zhou L."/>
            <person name="Zhou L."/>
            <person name="Ni X."/>
            <person name="Tian J."/>
            <person name="Zhou Y."/>
            <person name="Sheng Y."/>
            <person name="Liu T."/>
            <person name="Pan Y."/>
            <person name="Xia L."/>
            <person name="Li J."/>
            <person name="Zhao F."/>
            <person name="Cao W."/>
        </authorList>
    </citation>
    <scope>NUCLEOTIDE SEQUENCE</scope>
    <source>
        <strain evidence="8">Rmic-2018</strain>
        <tissue evidence="8">Larvae</tissue>
    </source>
</reference>
<keyword evidence="1" id="KW-0479">Metal-binding</keyword>
<dbReference type="Pfam" id="PF00096">
    <property type="entry name" value="zf-C2H2"/>
    <property type="match status" value="3"/>
</dbReference>
<keyword evidence="9" id="KW-1185">Reference proteome</keyword>
<dbReference type="GO" id="GO:0000981">
    <property type="term" value="F:DNA-binding transcription factor activity, RNA polymerase II-specific"/>
    <property type="evidence" value="ECO:0007669"/>
    <property type="project" value="TreeGrafter"/>
</dbReference>
<dbReference type="SMART" id="SM00355">
    <property type="entry name" value="ZnF_C2H2"/>
    <property type="match status" value="7"/>
</dbReference>
<keyword evidence="3 5" id="KW-0863">Zinc-finger</keyword>
<feature type="domain" description="C2H2-type" evidence="7">
    <location>
        <begin position="351"/>
        <end position="378"/>
    </location>
</feature>
<sequence>MVTQTAPVKEAAPAAPCASKGPQTPVSLGPKLNRVPRPEIRFSAPHSRSSSASDKAMEIDHKTPVSSTPKDKRSLERTKQDKDKVPVTTIRVLLPLDVDGGYAGFDPRQHLANFHATAPTAASSVPQPVVQNTEEAAHQGLKAVKSQPRSSLTTLKIPQVPASDFGRSLGSAPVAFPGIEPHKPAAAPAQKVEAPVASESPKGDKLWPCPSCKVPFKAASELQQHLGQHTRSERAVGAVPCEVCGKLFASAERVRAHVRAAHGEKACACDICGSGFSYRCKLLDHMRTHTGDKPFRCEVCGKSFSQKNHLTRHAMIHTGERPFPCDFCGRGFYRKDKLARHRRVHTGERPHVCLVCGKSYGRREKLARHLRAHAGERPFGCSQCGRRFLEPRDLSRHKCAAPPCSSGQQQQQHQQQQQQPAESLLLLAGGGPLAGLYQRLQQQGPPSTTANAPPAGQPQPDNPFRPRQLQT</sequence>
<evidence type="ECO:0000259" key="7">
    <source>
        <dbReference type="PROSITE" id="PS50157"/>
    </source>
</evidence>
<feature type="compositionally biased region" description="Polar residues" evidence="6">
    <location>
        <begin position="439"/>
        <end position="451"/>
    </location>
</feature>
<dbReference type="Proteomes" id="UP000821866">
    <property type="component" value="Chromosome 8"/>
</dbReference>
<evidence type="ECO:0000256" key="4">
    <source>
        <dbReference type="ARBA" id="ARBA00022833"/>
    </source>
</evidence>
<dbReference type="Gene3D" id="3.30.160.60">
    <property type="entry name" value="Classic Zinc Finger"/>
    <property type="match status" value="6"/>
</dbReference>
<name>A0A9J6DBL9_RHIMP</name>
<dbReference type="VEuPathDB" id="VectorBase:LOC119163090"/>
<feature type="compositionally biased region" description="Low complexity" evidence="6">
    <location>
        <begin position="43"/>
        <end position="54"/>
    </location>
</feature>
<dbReference type="FunFam" id="3.30.160.60:FF:000690">
    <property type="entry name" value="Zinc finger protein 354C"/>
    <property type="match status" value="1"/>
</dbReference>